<dbReference type="EMBL" id="FLUQ01000001">
    <property type="protein sequence ID" value="SBV94252.1"/>
    <property type="molecule type" value="Genomic_DNA"/>
</dbReference>
<accession>A0A212J467</accession>
<sequence length="53" mass="6069">MQQRFCSCGAGVWVRYFFANAFWLAFFYRGDGGDISTTVCPKCGRALDIEHLR</sequence>
<organism evidence="1">
    <name type="scientific">uncultured delta proteobacterium</name>
    <dbReference type="NCBI Taxonomy" id="34034"/>
    <lineage>
        <taxon>Bacteria</taxon>
        <taxon>Deltaproteobacteria</taxon>
        <taxon>environmental samples</taxon>
    </lineage>
</organism>
<reference evidence="1" key="1">
    <citation type="submission" date="2016-04" db="EMBL/GenBank/DDBJ databases">
        <authorList>
            <person name="Evans L.H."/>
            <person name="Alamgir A."/>
            <person name="Owens N."/>
            <person name="Weber N.D."/>
            <person name="Virtaneva K."/>
            <person name="Barbian K."/>
            <person name="Babar A."/>
            <person name="Rosenke K."/>
        </authorList>
    </citation>
    <scope>NUCLEOTIDE SEQUENCE</scope>
    <source>
        <strain evidence="1">86</strain>
    </source>
</reference>
<protein>
    <submittedName>
        <fullName evidence="1">Uncharacterized protein</fullName>
    </submittedName>
</protein>
<proteinExistence type="predicted"/>
<dbReference type="AlphaFoldDB" id="A0A212J467"/>
<gene>
    <name evidence="1" type="ORF">KL86DPRO_10667</name>
</gene>
<evidence type="ECO:0000313" key="1">
    <source>
        <dbReference type="EMBL" id="SBV94252.1"/>
    </source>
</evidence>
<name>A0A212J467_9DELT</name>